<organism evidence="1 2">
    <name type="scientific">Bifidobacterium thermophilum</name>
    <dbReference type="NCBI Taxonomy" id="33905"/>
    <lineage>
        <taxon>Bacteria</taxon>
        <taxon>Bacillati</taxon>
        <taxon>Actinomycetota</taxon>
        <taxon>Actinomycetes</taxon>
        <taxon>Bifidobacteriales</taxon>
        <taxon>Bifidobacteriaceae</taxon>
        <taxon>Bifidobacterium</taxon>
    </lineage>
</organism>
<dbReference type="EMBL" id="PCGY01000011">
    <property type="protein sequence ID" value="PKU92916.1"/>
    <property type="molecule type" value="Genomic_DNA"/>
</dbReference>
<dbReference type="RefSeq" id="WP_101455034.1">
    <property type="nucleotide sequence ID" value="NZ_PCGY01000011.1"/>
</dbReference>
<proteinExistence type="predicted"/>
<evidence type="ECO:0000313" key="2">
    <source>
        <dbReference type="Proteomes" id="UP000233727"/>
    </source>
</evidence>
<evidence type="ECO:0000313" key="1">
    <source>
        <dbReference type="EMBL" id="PKU92916.1"/>
    </source>
</evidence>
<comment type="caution">
    <text evidence="1">The sequence shown here is derived from an EMBL/GenBank/DDBJ whole genome shotgun (WGS) entry which is preliminary data.</text>
</comment>
<dbReference type="AlphaFoldDB" id="A0A2N3QMJ4"/>
<gene>
    <name evidence="1" type="ORF">CQR47_0766</name>
</gene>
<reference evidence="1 2" key="1">
    <citation type="submission" date="2017-10" db="EMBL/GenBank/DDBJ databases">
        <title>Bifidobacterium genomics.</title>
        <authorList>
            <person name="Lugli G.A."/>
            <person name="Milani C."/>
            <person name="Mancabelli L."/>
        </authorList>
    </citation>
    <scope>NUCLEOTIDE SEQUENCE [LARGE SCALE GENOMIC DNA]</scope>
    <source>
        <strain evidence="1 2">1542B</strain>
    </source>
</reference>
<protein>
    <submittedName>
        <fullName evidence="1">Uncharacterized protein</fullName>
    </submittedName>
</protein>
<dbReference type="Proteomes" id="UP000233727">
    <property type="component" value="Unassembled WGS sequence"/>
</dbReference>
<sequence length="61" mass="7135">MKWLLAIVLILILGILSYSATQHHLDAKAARMQHGNDEDRRSAKELREISRKIDQGKYLYR</sequence>
<name>A0A2N3QMJ4_9BIFI</name>
<accession>A0A2N3QMJ4</accession>